<gene>
    <name evidence="2" type="ordered locus">Tmath_0250</name>
</gene>
<dbReference type="EC" id="3.1.1.41" evidence="2"/>
<evidence type="ECO:0000259" key="1">
    <source>
        <dbReference type="Pfam" id="PF05448"/>
    </source>
</evidence>
<proteinExistence type="predicted"/>
<name>A0ABN3Z4L5_THEM3</name>
<feature type="domain" description="Acetyl xylan esterase" evidence="1">
    <location>
        <begin position="1"/>
        <end position="317"/>
    </location>
</feature>
<dbReference type="SUPFAM" id="SSF53474">
    <property type="entry name" value="alpha/beta-Hydrolases"/>
    <property type="match status" value="1"/>
</dbReference>
<dbReference type="EMBL" id="CP002032">
    <property type="protein sequence ID" value="ADH60033.1"/>
    <property type="molecule type" value="Genomic_DNA"/>
</dbReference>
<dbReference type="RefSeq" id="WP_013149674.1">
    <property type="nucleotide sequence ID" value="NC_014209.1"/>
</dbReference>
<keyword evidence="3" id="KW-1185">Reference proteome</keyword>
<dbReference type="GO" id="GO:0047739">
    <property type="term" value="F:cephalosporin-C deacetylase activity"/>
    <property type="evidence" value="ECO:0007669"/>
    <property type="project" value="UniProtKB-EC"/>
</dbReference>
<dbReference type="InterPro" id="IPR039069">
    <property type="entry name" value="CE7"/>
</dbReference>
<organism evidence="2 3">
    <name type="scientific">Thermoanaerobacter mathranii subsp. mathranii (strain DSM 11426 / CCUG 53645 / CIP 108742 / A3)</name>
    <dbReference type="NCBI Taxonomy" id="583358"/>
    <lineage>
        <taxon>Bacteria</taxon>
        <taxon>Bacillati</taxon>
        <taxon>Bacillota</taxon>
        <taxon>Clostridia</taxon>
        <taxon>Thermoanaerobacterales</taxon>
        <taxon>Thermoanaerobacteraceae</taxon>
        <taxon>Thermoanaerobacter</taxon>
    </lineage>
</organism>
<protein>
    <submittedName>
        <fullName evidence="2">Cephalosporin-C deacetylase</fullName>
        <ecNumber evidence="2">3.1.1.41</ecNumber>
    </submittedName>
</protein>
<dbReference type="Pfam" id="PF05448">
    <property type="entry name" value="AXE1"/>
    <property type="match status" value="1"/>
</dbReference>
<dbReference type="InterPro" id="IPR029058">
    <property type="entry name" value="AB_hydrolase_fold"/>
</dbReference>
<accession>A0ABN3Z4L5</accession>
<dbReference type="PANTHER" id="PTHR40111">
    <property type="entry name" value="CEPHALOSPORIN-C DEACETYLASE"/>
    <property type="match status" value="1"/>
</dbReference>
<reference evidence="2 3" key="1">
    <citation type="submission" date="2010-05" db="EMBL/GenBank/DDBJ databases">
        <title>Complete sequence of Thermoanaerobacter mathranii subsp. mathranii mathranii str. A3.</title>
        <authorList>
            <consortium name="US DOE Joint Genome Institute"/>
            <person name="Lucas S."/>
            <person name="Copeland A."/>
            <person name="Lapidus A."/>
            <person name="Cheng J.-F."/>
            <person name="Bruce D."/>
            <person name="Goodwin L."/>
            <person name="Pitluck S."/>
            <person name="Held B."/>
            <person name="Detter J.C."/>
            <person name="Han C."/>
            <person name="Tapia R."/>
            <person name="Land M."/>
            <person name="Hauser L."/>
            <person name="Kyrpides N."/>
            <person name="Mikhailova N."/>
            <person name="Zhou J."/>
            <person name="Hemme C."/>
            <person name="Woyke T."/>
        </authorList>
    </citation>
    <scope>NUCLEOTIDE SEQUENCE [LARGE SCALE GENOMIC DNA]</scope>
    <source>
        <strain evidence="2 3">A3</strain>
    </source>
</reference>
<evidence type="ECO:0000313" key="2">
    <source>
        <dbReference type="EMBL" id="ADH60033.1"/>
    </source>
</evidence>
<dbReference type="PANTHER" id="PTHR40111:SF1">
    <property type="entry name" value="CEPHALOSPORIN-C DEACETYLASE"/>
    <property type="match status" value="1"/>
</dbReference>
<keyword evidence="2" id="KW-0378">Hydrolase</keyword>
<sequence length="318" mass="36522">MPFYDMPLEELKKYMGKNPCPPDIDEYWDNAIKEAEKIDLNIELKKIDYPDNSVEAYDLYFTSTNNARIYALYVKPKKASKEKSPCILEFHGYGMNSKTIDTKLKWANAGFHVLSMDCRGQGGKSTDPGGVIGNTLRGHIIRGIEDRDTLMFKHIFIDTYLLSKIAESFEDIDKDNIMTTGASQGGGLALACAALNPNIKKVAACYPFLCDYKRAWELNCDSAYTEIREWFRLFDPLHEREEEIFTRLGYIDLQHLGKRIKGKVLVSVGLEDHICPPSTIFAMYNKLNTDKQMLIYPDYGHEYIPDWDDKAFRFLVNK</sequence>
<dbReference type="InterPro" id="IPR008391">
    <property type="entry name" value="AXE1_dom"/>
</dbReference>
<evidence type="ECO:0000313" key="3">
    <source>
        <dbReference type="Proteomes" id="UP000002064"/>
    </source>
</evidence>
<dbReference type="Proteomes" id="UP000002064">
    <property type="component" value="Chromosome"/>
</dbReference>
<dbReference type="Gene3D" id="3.40.50.1820">
    <property type="entry name" value="alpha/beta hydrolase"/>
    <property type="match status" value="1"/>
</dbReference>